<dbReference type="GO" id="GO:1901982">
    <property type="term" value="F:maltose binding"/>
    <property type="evidence" value="ECO:0007669"/>
    <property type="project" value="TreeGrafter"/>
</dbReference>
<keyword evidence="3 4" id="KW-0732">Signal</keyword>
<sequence>MPLPTRTTVVVSLAATTALALGACGGGAFDAAPSSSAPASQSGPATLRMLVGVSNDVELGAVRKATEAWAAKTGTTVQVTGTAKLPEELAKGFAGGSPADLFYLEPAQVGTFAKAGNLYAYGDQLTGLDYVPSLKDTFTIDGKLQCAPKDFSTLALVINEELWAKAGLTDADIPQDWAGLERVAARLTQGSQTGLVISPELQRVGAFMTQAGGWVLSPDARTATVDSPENLAGLTEAQKLLRGGAMKFSKQVDVGWGGEALVKRKAAMTIEGNWIRGALAKDAPDLKVKVAELPAGPKGKGTLMFTNCWGIAAKSKNQAAAVDLVKFLGQDVQQLSAAQAFGVMPSTTSAMAKYQAATPADAAFVAGAEYGKGMPTTPGFDAVIADANAKIESLATGDPKTILTQMQGNAEAALKG</sequence>
<dbReference type="PROSITE" id="PS51257">
    <property type="entry name" value="PROKAR_LIPOPROTEIN"/>
    <property type="match status" value="1"/>
</dbReference>
<name>A0A6I3IMR8_9MICO</name>
<reference evidence="5 6" key="1">
    <citation type="submission" date="2019-11" db="EMBL/GenBank/DDBJ databases">
        <title>Whole genome sequencing identifies a novel species of the genus Arsenicicoccus isolated from human blood.</title>
        <authorList>
            <person name="Jeong J.H."/>
            <person name="Kweon O.J."/>
            <person name="Kim H.R."/>
            <person name="Kim T.-H."/>
            <person name="Ha S.-M."/>
            <person name="Lee M.-K."/>
        </authorList>
    </citation>
    <scope>NUCLEOTIDE SEQUENCE [LARGE SCALE GENOMIC DNA]</scope>
    <source>
        <strain evidence="5 6">MKL-02</strain>
    </source>
</reference>
<dbReference type="GO" id="GO:0015768">
    <property type="term" value="P:maltose transport"/>
    <property type="evidence" value="ECO:0007669"/>
    <property type="project" value="TreeGrafter"/>
</dbReference>
<organism evidence="5 6">
    <name type="scientific">Arsenicicoccus cauae</name>
    <dbReference type="NCBI Taxonomy" id="2663847"/>
    <lineage>
        <taxon>Bacteria</taxon>
        <taxon>Bacillati</taxon>
        <taxon>Actinomycetota</taxon>
        <taxon>Actinomycetes</taxon>
        <taxon>Micrococcales</taxon>
        <taxon>Intrasporangiaceae</taxon>
        <taxon>Arsenicicoccus</taxon>
    </lineage>
</organism>
<dbReference type="SUPFAM" id="SSF53850">
    <property type="entry name" value="Periplasmic binding protein-like II"/>
    <property type="match status" value="1"/>
</dbReference>
<evidence type="ECO:0000256" key="1">
    <source>
        <dbReference type="ARBA" id="ARBA00008520"/>
    </source>
</evidence>
<dbReference type="Pfam" id="PF13416">
    <property type="entry name" value="SBP_bac_8"/>
    <property type="match status" value="1"/>
</dbReference>
<dbReference type="RefSeq" id="WP_154594163.1">
    <property type="nucleotide sequence ID" value="NZ_WLVL01000040.1"/>
</dbReference>
<comment type="caution">
    <text evidence="5">The sequence shown here is derived from an EMBL/GenBank/DDBJ whole genome shotgun (WGS) entry which is preliminary data.</text>
</comment>
<evidence type="ECO:0000256" key="2">
    <source>
        <dbReference type="ARBA" id="ARBA00022448"/>
    </source>
</evidence>
<feature type="signal peptide" evidence="4">
    <location>
        <begin position="1"/>
        <end position="22"/>
    </location>
</feature>
<feature type="chain" id="PRO_5039366454" evidence="4">
    <location>
        <begin position="23"/>
        <end position="416"/>
    </location>
</feature>
<evidence type="ECO:0000256" key="4">
    <source>
        <dbReference type="SAM" id="SignalP"/>
    </source>
</evidence>
<evidence type="ECO:0000313" key="5">
    <source>
        <dbReference type="EMBL" id="MTB72935.1"/>
    </source>
</evidence>
<keyword evidence="2" id="KW-0813">Transport</keyword>
<dbReference type="GO" id="GO:0042956">
    <property type="term" value="P:maltodextrin transmembrane transport"/>
    <property type="evidence" value="ECO:0007669"/>
    <property type="project" value="TreeGrafter"/>
</dbReference>
<protein>
    <submittedName>
        <fullName evidence="5">Extracellular solute-binding protein</fullName>
    </submittedName>
</protein>
<dbReference type="PANTHER" id="PTHR30061">
    <property type="entry name" value="MALTOSE-BINDING PERIPLASMIC PROTEIN"/>
    <property type="match status" value="1"/>
</dbReference>
<accession>A0A6I3IMR8</accession>
<dbReference type="AlphaFoldDB" id="A0A6I3IMR8"/>
<dbReference type="Gene3D" id="3.40.190.10">
    <property type="entry name" value="Periplasmic binding protein-like II"/>
    <property type="match status" value="1"/>
</dbReference>
<keyword evidence="6" id="KW-1185">Reference proteome</keyword>
<dbReference type="EMBL" id="WLVL01000040">
    <property type="protein sequence ID" value="MTB72935.1"/>
    <property type="molecule type" value="Genomic_DNA"/>
</dbReference>
<gene>
    <name evidence="5" type="ORF">GGG17_13350</name>
</gene>
<evidence type="ECO:0000313" key="6">
    <source>
        <dbReference type="Proteomes" id="UP000431092"/>
    </source>
</evidence>
<evidence type="ECO:0000256" key="3">
    <source>
        <dbReference type="ARBA" id="ARBA00022729"/>
    </source>
</evidence>
<dbReference type="InterPro" id="IPR006059">
    <property type="entry name" value="SBP"/>
</dbReference>
<dbReference type="GO" id="GO:0055052">
    <property type="term" value="C:ATP-binding cassette (ABC) transporter complex, substrate-binding subunit-containing"/>
    <property type="evidence" value="ECO:0007669"/>
    <property type="project" value="TreeGrafter"/>
</dbReference>
<proteinExistence type="inferred from homology"/>
<dbReference type="PANTHER" id="PTHR30061:SF50">
    <property type="entry name" value="MALTOSE_MALTODEXTRIN-BINDING PERIPLASMIC PROTEIN"/>
    <property type="match status" value="1"/>
</dbReference>
<comment type="similarity">
    <text evidence="1">Belongs to the bacterial solute-binding protein 1 family.</text>
</comment>
<dbReference type="Proteomes" id="UP000431092">
    <property type="component" value="Unassembled WGS sequence"/>
</dbReference>